<dbReference type="GO" id="GO:0005964">
    <property type="term" value="C:phosphorylase kinase complex"/>
    <property type="evidence" value="ECO:0007669"/>
    <property type="project" value="TreeGrafter"/>
</dbReference>
<dbReference type="Proteomes" id="UP000694549">
    <property type="component" value="Unplaced"/>
</dbReference>
<name>A0A8B9VTG9_9AVES</name>
<dbReference type="PANTHER" id="PTHR10749">
    <property type="entry name" value="PHOSPHORYLASE B KINASE REGULATORY SUBUNIT"/>
    <property type="match status" value="1"/>
</dbReference>
<evidence type="ECO:0000256" key="7">
    <source>
        <dbReference type="ARBA" id="ARBA00022600"/>
    </source>
</evidence>
<evidence type="ECO:0000256" key="2">
    <source>
        <dbReference type="ARBA" id="ARBA00004342"/>
    </source>
</evidence>
<reference evidence="18" key="2">
    <citation type="submission" date="2025-09" db="UniProtKB">
        <authorList>
            <consortium name="Ensembl"/>
        </authorList>
    </citation>
    <scope>IDENTIFICATION</scope>
</reference>
<evidence type="ECO:0000256" key="3">
    <source>
        <dbReference type="ARBA" id="ARBA00005131"/>
    </source>
</evidence>
<keyword evidence="7 14" id="KW-0321">Glycogen metabolism</keyword>
<keyword evidence="11 13" id="KW-0449">Lipoprotein</keyword>
<protein>
    <recommendedName>
        <fullName evidence="14">Phosphorylase b kinase regulatory subunit</fullName>
    </recommendedName>
</protein>
<evidence type="ECO:0000256" key="12">
    <source>
        <dbReference type="ARBA" id="ARBA00023289"/>
    </source>
</evidence>
<feature type="domain" description="Phosphorylase b kinase regulatory subunit alpha/beta C-terminal" evidence="17">
    <location>
        <begin position="932"/>
        <end position="1022"/>
    </location>
</feature>
<dbReference type="GO" id="GO:0005977">
    <property type="term" value="P:glycogen metabolic process"/>
    <property type="evidence" value="ECO:0007669"/>
    <property type="project" value="UniProtKB-UniPathway"/>
</dbReference>
<dbReference type="InterPro" id="IPR011613">
    <property type="entry name" value="GH15-like"/>
</dbReference>
<evidence type="ECO:0000256" key="13">
    <source>
        <dbReference type="PIRSR" id="PIRSR608734-50"/>
    </source>
</evidence>
<dbReference type="InterPro" id="IPR012341">
    <property type="entry name" value="6hp_glycosidase-like_sf"/>
</dbReference>
<keyword evidence="12 13" id="KW-0636">Prenylation</keyword>
<dbReference type="FunFam" id="1.50.10.10:FF:000004">
    <property type="entry name" value="Phosphorylase b kinase regulatory subunit"/>
    <property type="match status" value="1"/>
</dbReference>
<keyword evidence="6" id="KW-0597">Phosphoprotein</keyword>
<keyword evidence="8 14" id="KW-0112">Calmodulin-binding</keyword>
<reference evidence="18" key="1">
    <citation type="submission" date="2025-08" db="UniProtKB">
        <authorList>
            <consortium name="Ensembl"/>
        </authorList>
    </citation>
    <scope>IDENTIFICATION</scope>
</reference>
<evidence type="ECO:0000256" key="15">
    <source>
        <dbReference type="SAM" id="MobiDB-lite"/>
    </source>
</evidence>
<comment type="pathway">
    <text evidence="3 14">Glycan biosynthesis; glycogen metabolism.</text>
</comment>
<dbReference type="AlphaFoldDB" id="A0A8B9VTG9"/>
<keyword evidence="5 14" id="KW-1003">Cell membrane</keyword>
<evidence type="ECO:0000256" key="1">
    <source>
        <dbReference type="ARBA" id="ARBA00002837"/>
    </source>
</evidence>
<evidence type="ECO:0000256" key="10">
    <source>
        <dbReference type="ARBA" id="ARBA00023277"/>
    </source>
</evidence>
<evidence type="ECO:0000313" key="18">
    <source>
        <dbReference type="Ensembl" id="ENSAZOP00000026983.1"/>
    </source>
</evidence>
<feature type="lipid moiety-binding region" description="S-farnesyl cysteine" evidence="13">
    <location>
        <position position="1103"/>
    </location>
</feature>
<feature type="region of interest" description="Disordered" evidence="15">
    <location>
        <begin position="904"/>
        <end position="931"/>
    </location>
</feature>
<dbReference type="Pfam" id="PF19292">
    <property type="entry name" value="KPBB_C"/>
    <property type="match status" value="1"/>
</dbReference>
<dbReference type="Gene3D" id="1.50.10.10">
    <property type="match status" value="1"/>
</dbReference>
<dbReference type="Pfam" id="PF00723">
    <property type="entry name" value="Glyco_hydro_15"/>
    <property type="match status" value="1"/>
</dbReference>
<evidence type="ECO:0000313" key="19">
    <source>
        <dbReference type="Proteomes" id="UP000694549"/>
    </source>
</evidence>
<evidence type="ECO:0000256" key="6">
    <source>
        <dbReference type="ARBA" id="ARBA00022553"/>
    </source>
</evidence>
<evidence type="ECO:0000256" key="9">
    <source>
        <dbReference type="ARBA" id="ARBA00023136"/>
    </source>
</evidence>
<dbReference type="Ensembl" id="ENSAZOT00000028920.1">
    <property type="protein sequence ID" value="ENSAZOP00000026983.1"/>
    <property type="gene ID" value="ENSAZOG00000004965.1"/>
</dbReference>
<evidence type="ECO:0000256" key="14">
    <source>
        <dbReference type="RuleBase" id="RU364123"/>
    </source>
</evidence>
<keyword evidence="10 14" id="KW-0119">Carbohydrate metabolism</keyword>
<sequence>MRSRSNSGVRLDGYARLVQRTILCHQNPVTGLLSAGTDHKDAWVRDNVYSILAVWGLGMAYRKNADRDEDKAKAYELEQNVVKLMRGLLQCMMRQVDKVEKFKCTQSTKDCLHAKYNSATCATVVGDDQWGHLQVDATSLYLLFLAQMTASGLRIIFTLDEVAFIQNLVFYIEAAYKVADYGIWERGDKTNQGIPELNASSVGMAKAALEAIDELDLFGAHGGHKSVIHVLPDEVEHCQSILYSMLPRASTSKEIDAGLLSIISYPAFAVEDVNLVNVTKSEIISKLQGRYGCCRFLRDGYKTPREDPSRLHYDPAELKLFENIECEWPVFWTYFLIDGVFNEDKIQVEEYREALEGILIREKNGIVLMPELYAVPPEKVDEEYENPHSVDRVPMGKLPHLWGQSMYVLSCLLAEGFLAAGEIDPLNRRFSTGFKPDVVVQVTILAESNQIKNLLQDHGIDVQSIADIHPLRVQPARILSNLYTKLGRNENMKLSGRPHRHIGVLGTSKLYVIRNQIFAFTPQFTDQHHFYLALDNQMIVEMLKTELAYLTSCWRMTGRPTLTFPITHTMLGKYQNDVCLLPLACFPVCRVKIGKLSEFLTTSFHTHLSFLDPDCDVKLFDDPNEGCCSPDSEYGGYPADFCEKGSSFLSFFFSLKLVEHLNECPTLHDQADILYLLHIVKGPDWDTELNGQYGVTVHCLLNELYRKAGLNQEWGLIRYISGILKKRVEVLAEACTDLLSHHKQLTVGLPPEPREKIITNPLPPEELTDLIYEASGQDISIAVLTQEIIMYLAMYVRSQPSLFMEMLRLRIGLIIQVMATELARSLKCSGEEASESLMNLSPFDMKNLLHHILSGKEFGVERSLRPMDSSSSSPAISIHEMGHSGATKTGRSGITKLKSEMKNLGSEHLGSTPPSPTSTSPTGSDRDISWGDRKGQWLRRRRLDGAINRVPVGFYEKVWKILQKCHGLSIDGYVLPSSTTREMTPCEIKFAVHVESVLNHVPQPEYRQLLVEAILVLTFLSDVEVNSIGGIIHVDRIVHMANDLFLQELKSFGATGGILEKDIATGICHFFYDSAPSGAYGTMTYLTKAIIIYLQDFLPSTGCVMQ</sequence>
<comment type="subcellular location">
    <subcellularLocation>
        <location evidence="2 14">Cell membrane</location>
        <topology evidence="2 14">Lipid-anchor</topology>
        <orientation evidence="2 14">Cytoplasmic side</orientation>
    </subcellularLocation>
</comment>
<feature type="domain" description="GH15-like" evidence="16">
    <location>
        <begin position="8"/>
        <end position="812"/>
    </location>
</feature>
<feature type="region of interest" description="Disordered" evidence="15">
    <location>
        <begin position="864"/>
        <end position="891"/>
    </location>
</feature>
<evidence type="ECO:0000256" key="11">
    <source>
        <dbReference type="ARBA" id="ARBA00023288"/>
    </source>
</evidence>
<evidence type="ECO:0000259" key="16">
    <source>
        <dbReference type="Pfam" id="PF00723"/>
    </source>
</evidence>
<comment type="PTM">
    <text evidence="13">Although the final Cys may be farnesylated, the terminal tripeptide is probably not removed, and the C-terminus is not methylated.</text>
</comment>
<accession>A0A8B9VTG9</accession>
<evidence type="ECO:0000256" key="4">
    <source>
        <dbReference type="ARBA" id="ARBA00007128"/>
    </source>
</evidence>
<keyword evidence="19" id="KW-1185">Reference proteome</keyword>
<dbReference type="GO" id="GO:0005516">
    <property type="term" value="F:calmodulin binding"/>
    <property type="evidence" value="ECO:0007669"/>
    <property type="project" value="UniProtKB-KW"/>
</dbReference>
<organism evidence="18 19">
    <name type="scientific">Anas zonorhyncha</name>
    <name type="common">Eastern spot-billed duck</name>
    <dbReference type="NCBI Taxonomy" id="75864"/>
    <lineage>
        <taxon>Eukaryota</taxon>
        <taxon>Metazoa</taxon>
        <taxon>Chordata</taxon>
        <taxon>Craniata</taxon>
        <taxon>Vertebrata</taxon>
        <taxon>Euteleostomi</taxon>
        <taxon>Archelosauria</taxon>
        <taxon>Archosauria</taxon>
        <taxon>Dinosauria</taxon>
        <taxon>Saurischia</taxon>
        <taxon>Theropoda</taxon>
        <taxon>Coelurosauria</taxon>
        <taxon>Aves</taxon>
        <taxon>Neognathae</taxon>
        <taxon>Galloanserae</taxon>
        <taxon>Anseriformes</taxon>
        <taxon>Anatidae</taxon>
        <taxon>Anatinae</taxon>
        <taxon>Anas</taxon>
    </lineage>
</organism>
<dbReference type="InterPro" id="IPR008734">
    <property type="entry name" value="PHK_A/B_su"/>
</dbReference>
<evidence type="ECO:0000256" key="8">
    <source>
        <dbReference type="ARBA" id="ARBA00022860"/>
    </source>
</evidence>
<evidence type="ECO:0000259" key="17">
    <source>
        <dbReference type="Pfam" id="PF19292"/>
    </source>
</evidence>
<dbReference type="GO" id="GO:0005886">
    <property type="term" value="C:plasma membrane"/>
    <property type="evidence" value="ECO:0007669"/>
    <property type="project" value="UniProtKB-SubCell"/>
</dbReference>
<dbReference type="SUPFAM" id="SSF48208">
    <property type="entry name" value="Six-hairpin glycosidases"/>
    <property type="match status" value="1"/>
</dbReference>
<dbReference type="PANTHER" id="PTHR10749:SF5">
    <property type="entry name" value="PHOSPHORYLASE B KINASE REGULATORY SUBUNIT ALPHA, LIVER ISOFORM"/>
    <property type="match status" value="1"/>
</dbReference>
<proteinExistence type="inferred from homology"/>
<dbReference type="InterPro" id="IPR045583">
    <property type="entry name" value="KPBA/B_C"/>
</dbReference>
<dbReference type="UniPathway" id="UPA00163"/>
<comment type="similarity">
    <text evidence="4 14">Belongs to the phosphorylase b kinase regulatory chain family.</text>
</comment>
<comment type="function">
    <text evidence="1">Phosphorylase b kinase catalyzes the phosphorylation of serine in certain substrates, including troponin I. The alpha chain may bind calmodulin.</text>
</comment>
<evidence type="ECO:0000256" key="5">
    <source>
        <dbReference type="ARBA" id="ARBA00022475"/>
    </source>
</evidence>
<dbReference type="InterPro" id="IPR008928">
    <property type="entry name" value="6-hairpin_glycosidase_sf"/>
</dbReference>
<keyword evidence="9 14" id="KW-0472">Membrane</keyword>